<feature type="non-terminal residue" evidence="7">
    <location>
        <position position="1"/>
    </location>
</feature>
<evidence type="ECO:0000259" key="5">
    <source>
        <dbReference type="PROSITE" id="PS50011"/>
    </source>
</evidence>
<dbReference type="Proteomes" id="UP000014978">
    <property type="component" value="Unassembled WGS sequence"/>
</dbReference>
<evidence type="ECO:0000256" key="4">
    <source>
        <dbReference type="SAM" id="Phobius"/>
    </source>
</evidence>
<proteinExistence type="predicted"/>
<keyword evidence="2" id="KW-0547">Nucleotide-binding</keyword>
<dbReference type="SUPFAM" id="SSF56112">
    <property type="entry name" value="Protein kinase-like (PK-like)"/>
    <property type="match status" value="1"/>
</dbReference>
<keyword evidence="7" id="KW-0808">Transferase</keyword>
<gene>
    <name evidence="7" type="ORF">SLOPH_1635</name>
</gene>
<dbReference type="SMART" id="SM00220">
    <property type="entry name" value="S_TKc"/>
    <property type="match status" value="1"/>
</dbReference>
<sequence>DFSNKNIFYKNKKYKIMDINQTQQDEYMMKIEEDENNEIKENIGDGLIIPVENQSVRNMIYLGKDQNIYFKDKQEYFRSELNLLDIVKYPRIIDYNFISADRSSKLRYVVFNRKIICIILIRSELSVQDMFSHTKRVEEYIDIHTDNIRIHNHIINNNILVIDQFRMELRDEEKIRNVYIAENKDGLYFLEKIVNNDRIEIYKEKRSYFKIYFTVFICLLLFMLFRTHNLMKRKELLEERNGFKIYFGEFDKQMVLIKTFDVNDNRAEKEINILREHHHQNIIKYIYSEKSRKEISLILKFHKTRLCDVDMEIFKPNIIILVELLYFLHSKNIFYNNIHPSNIYIENDTFYLSNFEDSISIKENEICKEEVTGIIGYRSKELIEYCNHNIDLSFDAIRKIDIFSLGILIHQVLYKEHPFQTAFHGRDDENILREEKIMENNYTLKTIDNYTLNDLIHNMLKTEYSERFDIQQVKNHPYFWSNEKIFNFFCNISDYLENRTDESVNTKRLFKRLERNKFKVFTDSWSDSLDESIKKDLFSFRHYSTTIKAMLRSIRNKGRHYKELPEDIKSIYKGFPDGYVNYYLEKFPTLLIVCYHSAKSEKDDELLREFY</sequence>
<dbReference type="SMART" id="SM00580">
    <property type="entry name" value="PUG"/>
    <property type="match status" value="1"/>
</dbReference>
<dbReference type="Gene3D" id="1.20.1440.180">
    <property type="entry name" value="KEN domain"/>
    <property type="match status" value="1"/>
</dbReference>
<dbReference type="GO" id="GO:1990604">
    <property type="term" value="C:IRE1-TRAF2-ASK1 complex"/>
    <property type="evidence" value="ECO:0007669"/>
    <property type="project" value="TreeGrafter"/>
</dbReference>
<dbReference type="VEuPathDB" id="MicrosporidiaDB:SLOPH_1635"/>
<feature type="transmembrane region" description="Helical" evidence="4">
    <location>
        <begin position="207"/>
        <end position="225"/>
    </location>
</feature>
<dbReference type="Pfam" id="PF06479">
    <property type="entry name" value="Ribonuc_2-5A"/>
    <property type="match status" value="1"/>
</dbReference>
<protein>
    <submittedName>
        <fullName evidence="7">Serine/threonine-protein kinase</fullName>
    </submittedName>
</protein>
<evidence type="ECO:0000313" key="7">
    <source>
        <dbReference type="EMBL" id="EPR79186.1"/>
    </source>
</evidence>
<evidence type="ECO:0000313" key="8">
    <source>
        <dbReference type="Proteomes" id="UP000014978"/>
    </source>
</evidence>
<dbReference type="PANTHER" id="PTHR13954:SF6">
    <property type="entry name" value="NON-SPECIFIC SERINE_THREONINE PROTEIN KINASE"/>
    <property type="match status" value="1"/>
</dbReference>
<dbReference type="PROSITE" id="PS51392">
    <property type="entry name" value="KEN"/>
    <property type="match status" value="1"/>
</dbReference>
<keyword evidence="3" id="KW-0067">ATP-binding</keyword>
<feature type="domain" description="Protein kinase" evidence="5">
    <location>
        <begin position="231"/>
        <end position="479"/>
    </location>
</feature>
<dbReference type="GO" id="GO:0004674">
    <property type="term" value="F:protein serine/threonine kinase activity"/>
    <property type="evidence" value="ECO:0007669"/>
    <property type="project" value="InterPro"/>
</dbReference>
<dbReference type="STRING" id="1358809.S7W8K9"/>
<evidence type="ECO:0000256" key="3">
    <source>
        <dbReference type="ARBA" id="ARBA00022840"/>
    </source>
</evidence>
<dbReference type="Gene3D" id="3.30.200.20">
    <property type="entry name" value="Phosphorylase Kinase, domain 1"/>
    <property type="match status" value="1"/>
</dbReference>
<dbReference type="InterPro" id="IPR011009">
    <property type="entry name" value="Kinase-like_dom_sf"/>
</dbReference>
<keyword evidence="7" id="KW-0418">Kinase</keyword>
<organism evidence="7 8">
    <name type="scientific">Spraguea lophii (strain 42_110)</name>
    <name type="common">Microsporidian parasite</name>
    <dbReference type="NCBI Taxonomy" id="1358809"/>
    <lineage>
        <taxon>Eukaryota</taxon>
        <taxon>Fungi</taxon>
        <taxon>Fungi incertae sedis</taxon>
        <taxon>Microsporidia</taxon>
        <taxon>Spragueidae</taxon>
        <taxon>Spraguea</taxon>
    </lineage>
</organism>
<dbReference type="InterPro" id="IPR010513">
    <property type="entry name" value="KEN_dom"/>
</dbReference>
<dbReference type="InterPro" id="IPR000719">
    <property type="entry name" value="Prot_kinase_dom"/>
</dbReference>
<keyword evidence="8" id="KW-1185">Reference proteome</keyword>
<evidence type="ECO:0000259" key="6">
    <source>
        <dbReference type="PROSITE" id="PS51392"/>
    </source>
</evidence>
<dbReference type="PROSITE" id="PS50011">
    <property type="entry name" value="PROTEIN_KINASE_DOM"/>
    <property type="match status" value="1"/>
</dbReference>
<dbReference type="GO" id="GO:0070059">
    <property type="term" value="P:intrinsic apoptotic signaling pathway in response to endoplasmic reticulum stress"/>
    <property type="evidence" value="ECO:0007669"/>
    <property type="project" value="TreeGrafter"/>
</dbReference>
<evidence type="ECO:0000256" key="2">
    <source>
        <dbReference type="ARBA" id="ARBA00022741"/>
    </source>
</evidence>
<dbReference type="InterPro" id="IPR045133">
    <property type="entry name" value="IRE1/2-like"/>
</dbReference>
<accession>S7W8K9</accession>
<dbReference type="GO" id="GO:0036498">
    <property type="term" value="P:IRE1-mediated unfolded protein response"/>
    <property type="evidence" value="ECO:0007669"/>
    <property type="project" value="TreeGrafter"/>
</dbReference>
<dbReference type="AlphaFoldDB" id="S7W8K9"/>
<feature type="domain" description="KEN" evidence="6">
    <location>
        <begin position="482"/>
        <end position="611"/>
    </location>
</feature>
<dbReference type="GO" id="GO:0051082">
    <property type="term" value="F:unfolded protein binding"/>
    <property type="evidence" value="ECO:0007669"/>
    <property type="project" value="TreeGrafter"/>
</dbReference>
<dbReference type="Gene3D" id="1.10.510.10">
    <property type="entry name" value="Transferase(Phosphotransferase) domain 1"/>
    <property type="match status" value="1"/>
</dbReference>
<dbReference type="InParanoid" id="S7W8K9"/>
<evidence type="ECO:0000256" key="1">
    <source>
        <dbReference type="ARBA" id="ARBA00022729"/>
    </source>
</evidence>
<dbReference type="InterPro" id="IPR038357">
    <property type="entry name" value="KEN_sf"/>
</dbReference>
<dbReference type="GO" id="GO:0006397">
    <property type="term" value="P:mRNA processing"/>
    <property type="evidence" value="ECO:0007669"/>
    <property type="project" value="InterPro"/>
</dbReference>
<dbReference type="GO" id="GO:0005524">
    <property type="term" value="F:ATP binding"/>
    <property type="evidence" value="ECO:0007669"/>
    <property type="project" value="UniProtKB-KW"/>
</dbReference>
<dbReference type="HOGENOM" id="CLU_454228_0_0_1"/>
<name>S7W8K9_SPRLO</name>
<dbReference type="GO" id="GO:0004521">
    <property type="term" value="F:RNA endonuclease activity"/>
    <property type="evidence" value="ECO:0007669"/>
    <property type="project" value="InterPro"/>
</dbReference>
<dbReference type="OMA" id="YFITGYH"/>
<dbReference type="OrthoDB" id="63989at2759"/>
<comment type="caution">
    <text evidence="7">The sequence shown here is derived from an EMBL/GenBank/DDBJ whole genome shotgun (WGS) entry which is preliminary data.</text>
</comment>
<dbReference type="Pfam" id="PF00069">
    <property type="entry name" value="Pkinase"/>
    <property type="match status" value="1"/>
</dbReference>
<keyword evidence="4" id="KW-0812">Transmembrane</keyword>
<dbReference type="PANTHER" id="PTHR13954">
    <property type="entry name" value="IRE1-RELATED"/>
    <property type="match status" value="1"/>
</dbReference>
<keyword evidence="4" id="KW-1133">Transmembrane helix</keyword>
<keyword evidence="4" id="KW-0472">Membrane</keyword>
<dbReference type="EMBL" id="ATCN01000363">
    <property type="protein sequence ID" value="EPR79186.1"/>
    <property type="molecule type" value="Genomic_DNA"/>
</dbReference>
<keyword evidence="1" id="KW-0732">Signal</keyword>
<reference evidence="8" key="1">
    <citation type="journal article" date="2013" name="PLoS Genet.">
        <title>The genome of Spraguea lophii and the basis of host-microsporidian interactions.</title>
        <authorList>
            <person name="Campbell S.E."/>
            <person name="Williams T.A."/>
            <person name="Yousuf A."/>
            <person name="Soanes D.M."/>
            <person name="Paszkiewicz K.H."/>
            <person name="Williams B.A.P."/>
        </authorList>
    </citation>
    <scope>NUCLEOTIDE SEQUENCE [LARGE SCALE GENOMIC DNA]</scope>
    <source>
        <strain evidence="8">42_110</strain>
    </source>
</reference>